<dbReference type="EMBL" id="NMVI01000014">
    <property type="protein sequence ID" value="OYN88092.1"/>
    <property type="molecule type" value="Genomic_DNA"/>
</dbReference>
<gene>
    <name evidence="1" type="ORF">CGZ92_05615</name>
</gene>
<evidence type="ECO:0000313" key="2">
    <source>
        <dbReference type="Proteomes" id="UP000216533"/>
    </source>
</evidence>
<proteinExistence type="predicted"/>
<dbReference type="Proteomes" id="UP000216533">
    <property type="component" value="Unassembled WGS sequence"/>
</dbReference>
<reference evidence="1 2" key="1">
    <citation type="submission" date="2017-07" db="EMBL/GenBank/DDBJ databases">
        <title>Draft whole genome sequences of clinical Proprionibacteriaceae strains.</title>
        <authorList>
            <person name="Bernier A.-M."/>
            <person name="Bernard K."/>
            <person name="Domingo M.-C."/>
        </authorList>
    </citation>
    <scope>NUCLEOTIDE SEQUENCE [LARGE SCALE GENOMIC DNA]</scope>
    <source>
        <strain evidence="1 2">NML 160184</strain>
    </source>
</reference>
<evidence type="ECO:0000313" key="1">
    <source>
        <dbReference type="EMBL" id="OYN88092.1"/>
    </source>
</evidence>
<dbReference type="AlphaFoldDB" id="A0A255EF94"/>
<accession>A0A255EF94</accession>
<organism evidence="1 2">
    <name type="scientific">Parenemella sanctibonifatiensis</name>
    <dbReference type="NCBI Taxonomy" id="2016505"/>
    <lineage>
        <taxon>Bacteria</taxon>
        <taxon>Bacillati</taxon>
        <taxon>Actinomycetota</taxon>
        <taxon>Actinomycetes</taxon>
        <taxon>Propionibacteriales</taxon>
        <taxon>Propionibacteriaceae</taxon>
        <taxon>Parenemella</taxon>
    </lineage>
</organism>
<protein>
    <submittedName>
        <fullName evidence="1">Uncharacterized protein</fullName>
    </submittedName>
</protein>
<name>A0A255EF94_9ACTN</name>
<sequence length="75" mass="8282">MLATREAAARDWILAGLSDGQELARRVAGEADLSGFAVGFVGTEELDQDLRWGRWGGDATDLAIRLRPRLLRCLR</sequence>
<comment type="caution">
    <text evidence="1">The sequence shown here is derived from an EMBL/GenBank/DDBJ whole genome shotgun (WGS) entry which is preliminary data.</text>
</comment>